<evidence type="ECO:0000313" key="2">
    <source>
        <dbReference type="EMBL" id="MBA0731241.1"/>
    </source>
</evidence>
<organism evidence="2 3">
    <name type="scientific">Gossypium laxum</name>
    <dbReference type="NCBI Taxonomy" id="34288"/>
    <lineage>
        <taxon>Eukaryota</taxon>
        <taxon>Viridiplantae</taxon>
        <taxon>Streptophyta</taxon>
        <taxon>Embryophyta</taxon>
        <taxon>Tracheophyta</taxon>
        <taxon>Spermatophyta</taxon>
        <taxon>Magnoliopsida</taxon>
        <taxon>eudicotyledons</taxon>
        <taxon>Gunneridae</taxon>
        <taxon>Pentapetalae</taxon>
        <taxon>rosids</taxon>
        <taxon>malvids</taxon>
        <taxon>Malvales</taxon>
        <taxon>Malvaceae</taxon>
        <taxon>Malvoideae</taxon>
        <taxon>Gossypium</taxon>
    </lineage>
</organism>
<keyword evidence="3" id="KW-1185">Reference proteome</keyword>
<dbReference type="InterPro" id="IPR012674">
    <property type="entry name" value="Calycin"/>
</dbReference>
<feature type="transmembrane region" description="Helical" evidence="1">
    <location>
        <begin position="45"/>
        <end position="66"/>
    </location>
</feature>
<dbReference type="Proteomes" id="UP000593574">
    <property type="component" value="Unassembled WGS sequence"/>
</dbReference>
<name>A0A7J9B4H5_9ROSI</name>
<protein>
    <submittedName>
        <fullName evidence="2">Uncharacterized protein</fullName>
    </submittedName>
</protein>
<dbReference type="Gene3D" id="2.40.128.20">
    <property type="match status" value="1"/>
</dbReference>
<comment type="caution">
    <text evidence="2">The sequence shown here is derived from an EMBL/GenBank/DDBJ whole genome shotgun (WGS) entry which is preliminary data.</text>
</comment>
<keyword evidence="1" id="KW-0472">Membrane</keyword>
<dbReference type="AlphaFoldDB" id="A0A7J9B4H5"/>
<reference evidence="2 3" key="1">
    <citation type="journal article" date="2019" name="Genome Biol. Evol.">
        <title>Insights into the evolution of the New World diploid cottons (Gossypium, subgenus Houzingenia) based on genome sequencing.</title>
        <authorList>
            <person name="Grover C.E."/>
            <person name="Arick M.A. 2nd"/>
            <person name="Thrash A."/>
            <person name="Conover J.L."/>
            <person name="Sanders W.S."/>
            <person name="Peterson D.G."/>
            <person name="Frelichowski J.E."/>
            <person name="Scheffler J.A."/>
            <person name="Scheffler B.E."/>
            <person name="Wendel J.F."/>
        </authorList>
    </citation>
    <scope>NUCLEOTIDE SEQUENCE [LARGE SCALE GENOMIC DNA]</scope>
    <source>
        <strain evidence="2">4</strain>
        <tissue evidence="2">Leaf</tissue>
    </source>
</reference>
<sequence>MHSESGYWCLKPDGSLEVVIAQSTSLANKGTYSAEDNVIKLHSQVVANASKVFFSFPLFSFLSYIFCYHYDFFFHFYLYSSCSLNLFCSISNNTFL</sequence>
<evidence type="ECO:0000256" key="1">
    <source>
        <dbReference type="SAM" id="Phobius"/>
    </source>
</evidence>
<keyword evidence="1" id="KW-0812">Transmembrane</keyword>
<keyword evidence="1" id="KW-1133">Transmembrane helix</keyword>
<accession>A0A7J9B4H5</accession>
<proteinExistence type="predicted"/>
<evidence type="ECO:0000313" key="3">
    <source>
        <dbReference type="Proteomes" id="UP000593574"/>
    </source>
</evidence>
<dbReference type="EMBL" id="JABEZV010449117">
    <property type="protein sequence ID" value="MBA0731241.1"/>
    <property type="molecule type" value="Genomic_DNA"/>
</dbReference>
<gene>
    <name evidence="2" type="ORF">Golax_023081</name>
</gene>